<evidence type="ECO:0000313" key="1">
    <source>
        <dbReference type="EMBL" id="RKE96176.1"/>
    </source>
</evidence>
<name>A0A420DPH6_9RHOB</name>
<comment type="caution">
    <text evidence="1">The sequence shown here is derived from an EMBL/GenBank/DDBJ whole genome shotgun (WGS) entry which is preliminary data.</text>
</comment>
<proteinExistence type="predicted"/>
<reference evidence="1 2" key="1">
    <citation type="submission" date="2018-09" db="EMBL/GenBank/DDBJ databases">
        <title>Genomic Encyclopedia of Archaeal and Bacterial Type Strains, Phase II (KMG-II): from individual species to whole genera.</title>
        <authorList>
            <person name="Goeker M."/>
        </authorList>
    </citation>
    <scope>NUCLEOTIDE SEQUENCE [LARGE SCALE GENOMIC DNA]</scope>
    <source>
        <strain evidence="1 2">DSM 11458</strain>
    </source>
</reference>
<protein>
    <submittedName>
        <fullName evidence="1">Uncharacterized protein</fullName>
    </submittedName>
</protein>
<evidence type="ECO:0000313" key="2">
    <source>
        <dbReference type="Proteomes" id="UP000284407"/>
    </source>
</evidence>
<dbReference type="Proteomes" id="UP000284407">
    <property type="component" value="Unassembled WGS sequence"/>
</dbReference>
<keyword evidence="2" id="KW-1185">Reference proteome</keyword>
<dbReference type="AlphaFoldDB" id="A0A420DPH6"/>
<sequence length="39" mass="4739">MMLRLRCEPKMKLVAHREELWPEAITSDRDRKTQLRNEG</sequence>
<accession>A0A420DPH6</accession>
<organism evidence="1 2">
    <name type="scientific">Sulfitobacter guttiformis</name>
    <dbReference type="NCBI Taxonomy" id="74349"/>
    <lineage>
        <taxon>Bacteria</taxon>
        <taxon>Pseudomonadati</taxon>
        <taxon>Pseudomonadota</taxon>
        <taxon>Alphaproteobacteria</taxon>
        <taxon>Rhodobacterales</taxon>
        <taxon>Roseobacteraceae</taxon>
        <taxon>Sulfitobacter</taxon>
    </lineage>
</organism>
<gene>
    <name evidence="1" type="ORF">C8N30_0729</name>
</gene>
<dbReference type="EMBL" id="RAQK01000001">
    <property type="protein sequence ID" value="RKE96176.1"/>
    <property type="molecule type" value="Genomic_DNA"/>
</dbReference>